<feature type="compositionally biased region" description="Acidic residues" evidence="1">
    <location>
        <begin position="112"/>
        <end position="122"/>
    </location>
</feature>
<feature type="region of interest" description="Disordered" evidence="1">
    <location>
        <begin position="112"/>
        <end position="132"/>
    </location>
</feature>
<feature type="compositionally biased region" description="Low complexity" evidence="1">
    <location>
        <begin position="67"/>
        <end position="83"/>
    </location>
</feature>
<gene>
    <name evidence="3" type="ORF">DAT39_012618</name>
</gene>
<evidence type="ECO:0000259" key="2">
    <source>
        <dbReference type="PROSITE" id="PS51159"/>
    </source>
</evidence>
<evidence type="ECO:0000256" key="1">
    <source>
        <dbReference type="SAM" id="MobiDB-lite"/>
    </source>
</evidence>
<dbReference type="Gene3D" id="2.60.40.2440">
    <property type="entry name" value="Carbohydrate binding type-21 domain"/>
    <property type="match status" value="1"/>
</dbReference>
<dbReference type="InterPro" id="IPR038175">
    <property type="entry name" value="CBM21_dom_sf"/>
</dbReference>
<protein>
    <submittedName>
        <fullName evidence="3">Protein phosphatase 1 regulatory subunit 3C-B-like</fullName>
    </submittedName>
</protein>
<feature type="non-terminal residue" evidence="3">
    <location>
        <position position="1"/>
    </location>
</feature>
<reference evidence="3" key="1">
    <citation type="submission" date="2020-07" db="EMBL/GenBank/DDBJ databases">
        <title>Clarias magur genome sequencing, assembly and annotation.</title>
        <authorList>
            <person name="Kushwaha B."/>
            <person name="Kumar R."/>
            <person name="Das P."/>
            <person name="Joshi C.G."/>
            <person name="Kumar D."/>
            <person name="Nagpure N.S."/>
            <person name="Pandey M."/>
            <person name="Agarwal S."/>
            <person name="Srivastava S."/>
            <person name="Singh M."/>
            <person name="Sahoo L."/>
            <person name="Jayasankar P."/>
            <person name="Meher P.K."/>
            <person name="Koringa P.G."/>
            <person name="Iquebal M.A."/>
            <person name="Das S.P."/>
            <person name="Bit A."/>
            <person name="Patnaik S."/>
            <person name="Patel N."/>
            <person name="Shah T.M."/>
            <person name="Hinsu A."/>
            <person name="Jena J.K."/>
        </authorList>
    </citation>
    <scope>NUCLEOTIDE SEQUENCE</scope>
    <source>
        <strain evidence="3">CIFAMagur01</strain>
        <tissue evidence="3">Testis</tissue>
    </source>
</reference>
<comment type="caution">
    <text evidence="3">The sequence shown here is derived from an EMBL/GenBank/DDBJ whole genome shotgun (WGS) entry which is preliminary data.</text>
</comment>
<evidence type="ECO:0000313" key="3">
    <source>
        <dbReference type="EMBL" id="KAF5897685.1"/>
    </source>
</evidence>
<keyword evidence="4" id="KW-1185">Reference proteome</keyword>
<feature type="domain" description="CBM21" evidence="2">
    <location>
        <begin position="157"/>
        <end position="266"/>
    </location>
</feature>
<dbReference type="AlphaFoldDB" id="A0A8J4TM28"/>
<name>A0A8J4TM28_CLAMG</name>
<proteinExistence type="predicted"/>
<dbReference type="GO" id="GO:0008157">
    <property type="term" value="F:protein phosphatase 1 binding"/>
    <property type="evidence" value="ECO:0007669"/>
    <property type="project" value="TreeGrafter"/>
</dbReference>
<feature type="region of interest" description="Disordered" evidence="1">
    <location>
        <begin position="50"/>
        <end position="83"/>
    </location>
</feature>
<accession>A0A8J4TM28</accession>
<dbReference type="InterPro" id="IPR050782">
    <property type="entry name" value="PP1_regulatory_subunit_3"/>
</dbReference>
<dbReference type="PANTHER" id="PTHR12307:SF15">
    <property type="entry name" value="PROTEIN PHOSPHATASE 1 REGULATORY SUBUNIT 3C"/>
    <property type="match status" value="1"/>
</dbReference>
<dbReference type="GO" id="GO:0005979">
    <property type="term" value="P:regulation of glycogen biosynthetic process"/>
    <property type="evidence" value="ECO:0007669"/>
    <property type="project" value="TreeGrafter"/>
</dbReference>
<evidence type="ECO:0000313" key="4">
    <source>
        <dbReference type="Proteomes" id="UP000727407"/>
    </source>
</evidence>
<dbReference type="PROSITE" id="PS51159">
    <property type="entry name" value="CBM21"/>
    <property type="match status" value="1"/>
</dbReference>
<dbReference type="GO" id="GO:2001069">
    <property type="term" value="F:glycogen binding"/>
    <property type="evidence" value="ECO:0007669"/>
    <property type="project" value="TreeGrafter"/>
</dbReference>
<dbReference type="EMBL" id="QNUK01000225">
    <property type="protein sequence ID" value="KAF5897685.1"/>
    <property type="molecule type" value="Genomic_DNA"/>
</dbReference>
<dbReference type="PANTHER" id="PTHR12307">
    <property type="entry name" value="PROTEIN PHOSPHATASE 1 REGULATORY SUBUNIT"/>
    <property type="match status" value="1"/>
</dbReference>
<dbReference type="OrthoDB" id="1881at2759"/>
<sequence>VTFQGQTLFFITGTSAARVIPVGPAMHVCLNRHPSVDPFWETSTLRSYRTPTRPSTFESLRPRAARSSQISTSPISPQIPTSPCGTLKKKKQVVFADDKGLALTSVRFFDPDPLETDEDEEPSSPVKIKTSESSVQIKTPRLRLGFPQPSTDLSSFLEGLKKSLVRLERCSLIYGSLFGKVRVRNVSAEKAVHIRMTHNSWRSHQDIPCTPILQKGNAETEQFIFNIPMPSCPSVQDRLEFYVTFRPGSGNLLLLDNNDGKNYRILVEDVDAEEVSVEATPLSPQNSQSIP</sequence>
<feature type="non-terminal residue" evidence="3">
    <location>
        <position position="291"/>
    </location>
</feature>
<organism evidence="3 4">
    <name type="scientific">Clarias magur</name>
    <name type="common">Asian catfish</name>
    <name type="synonym">Macropteronotus magur</name>
    <dbReference type="NCBI Taxonomy" id="1594786"/>
    <lineage>
        <taxon>Eukaryota</taxon>
        <taxon>Metazoa</taxon>
        <taxon>Chordata</taxon>
        <taxon>Craniata</taxon>
        <taxon>Vertebrata</taxon>
        <taxon>Euteleostomi</taxon>
        <taxon>Actinopterygii</taxon>
        <taxon>Neopterygii</taxon>
        <taxon>Teleostei</taxon>
        <taxon>Ostariophysi</taxon>
        <taxon>Siluriformes</taxon>
        <taxon>Clariidae</taxon>
        <taxon>Clarias</taxon>
    </lineage>
</organism>
<dbReference type="Pfam" id="PF03370">
    <property type="entry name" value="CBM_21"/>
    <property type="match status" value="1"/>
</dbReference>
<dbReference type="GO" id="GO:0000164">
    <property type="term" value="C:protein phosphatase type 1 complex"/>
    <property type="evidence" value="ECO:0007669"/>
    <property type="project" value="TreeGrafter"/>
</dbReference>
<dbReference type="InterPro" id="IPR005036">
    <property type="entry name" value="CBM21_dom"/>
</dbReference>
<dbReference type="Proteomes" id="UP000727407">
    <property type="component" value="Unassembled WGS sequence"/>
</dbReference>